<evidence type="ECO:0000256" key="1">
    <source>
        <dbReference type="ARBA" id="ARBA00022737"/>
    </source>
</evidence>
<dbReference type="InterPro" id="IPR011990">
    <property type="entry name" value="TPR-like_helical_dom_sf"/>
</dbReference>
<evidence type="ECO:0000313" key="6">
    <source>
        <dbReference type="Proteomes" id="UP001472866"/>
    </source>
</evidence>
<dbReference type="Gene3D" id="1.25.40.10">
    <property type="entry name" value="Tetratricopeptide repeat domain"/>
    <property type="match status" value="1"/>
</dbReference>
<dbReference type="InterPro" id="IPR039663">
    <property type="entry name" value="AIP/AIPL1/TTC9"/>
</dbReference>
<dbReference type="Proteomes" id="UP001472866">
    <property type="component" value="Chromosome 06"/>
</dbReference>
<feature type="region of interest" description="Disordered" evidence="4">
    <location>
        <begin position="427"/>
        <end position="455"/>
    </location>
</feature>
<name>A0AAX4P9V2_9CHLO</name>
<evidence type="ECO:0000256" key="2">
    <source>
        <dbReference type="ARBA" id="ARBA00022803"/>
    </source>
</evidence>
<keyword evidence="5" id="KW-0413">Isomerase</keyword>
<feature type="coiled-coil region" evidence="3">
    <location>
        <begin position="349"/>
        <end position="383"/>
    </location>
</feature>
<evidence type="ECO:0000256" key="3">
    <source>
        <dbReference type="SAM" id="Coils"/>
    </source>
</evidence>
<protein>
    <submittedName>
        <fullName evidence="5">FKBP-type peptidyl-prolyl cis-trans isomerase</fullName>
    </submittedName>
</protein>
<sequence length="455" mass="50353">MVATDVKRVQVSLAEFRDLARNQLRKATAEKDEGSKLFGEGLAEEAEKKYVECLVMIDAAKSVEALKRGDFADLRGKMEALELVCHLNLAACALSCGRFEQALEESRIALSMDGRSSKALYRAGKALLGMSKFAEAAEVLGEASGLSPGDRNVATLLAKAKRSAREVSKTQRASYGGMFSKSAYVLRRTREEEQEQAARVAERREVEGKLKDCMQSGADLGILDRWVSGGTASLDDKERLALVRVAQRAAASGRLDSAREREIVAKNGIGISGSVDEEEGCAGSAAAREAAIEQEQLLRVQALTAKLQEGGALSSEEAEFLQAFRRDEIERLERQLAGAGLGEQDRMVLEGLRAQEKRYRARATELESRSDEVESLLKRLESGRRIPVRQRLRMDELLSEERVRLEAKDDDQGLTSVEWKLLRQIQEHQEKKKKDEQARRDRLEQSRQTLGGGVG</sequence>
<evidence type="ECO:0000256" key="4">
    <source>
        <dbReference type="SAM" id="MobiDB-lite"/>
    </source>
</evidence>
<dbReference type="GO" id="GO:0016853">
    <property type="term" value="F:isomerase activity"/>
    <property type="evidence" value="ECO:0007669"/>
    <property type="project" value="UniProtKB-KW"/>
</dbReference>
<gene>
    <name evidence="5" type="ORF">HKI87_06g43170</name>
</gene>
<keyword evidence="1" id="KW-0677">Repeat</keyword>
<keyword evidence="6" id="KW-1185">Reference proteome</keyword>
<keyword evidence="3" id="KW-0175">Coiled coil</keyword>
<dbReference type="AlphaFoldDB" id="A0AAX4P9V2"/>
<keyword evidence="2" id="KW-0802">TPR repeat</keyword>
<dbReference type="PANTHER" id="PTHR11242:SF0">
    <property type="entry name" value="TPR_REGION DOMAIN-CONTAINING PROTEIN"/>
    <property type="match status" value="1"/>
</dbReference>
<evidence type="ECO:0000313" key="5">
    <source>
        <dbReference type="EMBL" id="WZN62775.1"/>
    </source>
</evidence>
<dbReference type="SMART" id="SM00028">
    <property type="entry name" value="TPR"/>
    <property type="match status" value="2"/>
</dbReference>
<reference evidence="5 6" key="1">
    <citation type="submission" date="2024-03" db="EMBL/GenBank/DDBJ databases">
        <title>Complete genome sequence of the green alga Chloropicon roscoffensis RCC1871.</title>
        <authorList>
            <person name="Lemieux C."/>
            <person name="Pombert J.-F."/>
            <person name="Otis C."/>
            <person name="Turmel M."/>
        </authorList>
    </citation>
    <scope>NUCLEOTIDE SEQUENCE [LARGE SCALE GENOMIC DNA]</scope>
    <source>
        <strain evidence="5 6">RCC1871</strain>
    </source>
</reference>
<accession>A0AAX4P9V2</accession>
<feature type="compositionally biased region" description="Basic and acidic residues" evidence="4">
    <location>
        <begin position="427"/>
        <end position="445"/>
    </location>
</feature>
<dbReference type="EMBL" id="CP151506">
    <property type="protein sequence ID" value="WZN62775.1"/>
    <property type="molecule type" value="Genomic_DNA"/>
</dbReference>
<organism evidence="5 6">
    <name type="scientific">Chloropicon roscoffensis</name>
    <dbReference type="NCBI Taxonomy" id="1461544"/>
    <lineage>
        <taxon>Eukaryota</taxon>
        <taxon>Viridiplantae</taxon>
        <taxon>Chlorophyta</taxon>
        <taxon>Chloropicophyceae</taxon>
        <taxon>Chloropicales</taxon>
        <taxon>Chloropicaceae</taxon>
        <taxon>Chloropicon</taxon>
    </lineage>
</organism>
<proteinExistence type="predicted"/>
<dbReference type="PANTHER" id="PTHR11242">
    <property type="entry name" value="ARYL HYDROCARBON RECEPTOR INTERACTING PROTEIN RELATED"/>
    <property type="match status" value="1"/>
</dbReference>
<dbReference type="SUPFAM" id="SSF48452">
    <property type="entry name" value="TPR-like"/>
    <property type="match status" value="1"/>
</dbReference>
<dbReference type="InterPro" id="IPR019734">
    <property type="entry name" value="TPR_rpt"/>
</dbReference>